<protein>
    <submittedName>
        <fullName evidence="1">Uncharacterized protein</fullName>
    </submittedName>
</protein>
<proteinExistence type="predicted"/>
<evidence type="ECO:0000313" key="1">
    <source>
        <dbReference type="EMBL" id="VVW80476.1"/>
    </source>
</evidence>
<dbReference type="AlphaFoldDB" id="A0A5K1GZZ9"/>
<dbReference type="Gramene" id="NC9G0273730.1">
    <property type="protein sequence ID" value="NC9G0273730.1:cds"/>
    <property type="gene ID" value="NC9G0273730"/>
</dbReference>
<name>A0A5K1GZZ9_9MAGN</name>
<accession>A0A5K1GZZ9</accession>
<gene>
    <name evidence="1" type="ORF">NYM_LOCUS28043</name>
</gene>
<dbReference type="EMBL" id="LR721787">
    <property type="protein sequence ID" value="VVW80476.1"/>
    <property type="molecule type" value="Genomic_DNA"/>
</dbReference>
<sequence>MVRRFCSSEGKEVHIPELVFNTIFGMLASNIFSDHAERATGKTGKIKRLSRRMVELSNAPNSFDYFPAIA</sequence>
<organism evidence="1">
    <name type="scientific">Nymphaea colorata</name>
    <name type="common">pocket water lily</name>
    <dbReference type="NCBI Taxonomy" id="210225"/>
    <lineage>
        <taxon>Eukaryota</taxon>
        <taxon>Viridiplantae</taxon>
        <taxon>Streptophyta</taxon>
        <taxon>Embryophyta</taxon>
        <taxon>Tracheophyta</taxon>
        <taxon>Spermatophyta</taxon>
        <taxon>Magnoliopsida</taxon>
        <taxon>Nymphaeales</taxon>
        <taxon>Nymphaeaceae</taxon>
        <taxon>Nymphaea</taxon>
    </lineage>
</organism>
<reference evidence="1" key="1">
    <citation type="submission" date="2019-09" db="EMBL/GenBank/DDBJ databases">
        <authorList>
            <person name="Zhang L."/>
        </authorList>
    </citation>
    <scope>NUCLEOTIDE SEQUENCE</scope>
</reference>